<dbReference type="InterPro" id="IPR051011">
    <property type="entry name" value="Metal_resp_trans_reg"/>
</dbReference>
<dbReference type="GO" id="GO:0003677">
    <property type="term" value="F:DNA binding"/>
    <property type="evidence" value="ECO:0007669"/>
    <property type="project" value="UniProtKB-KW"/>
</dbReference>
<organism evidence="5 6">
    <name type="scientific">Streptomyces rapamycinicus (strain ATCC 29253 / DSM 41530 / NRRL 5491 / AYB-994)</name>
    <name type="common">Streptomyces hygroscopicus (strain ATCC 29253)</name>
    <dbReference type="NCBI Taxonomy" id="1343740"/>
    <lineage>
        <taxon>Bacteria</taxon>
        <taxon>Bacillati</taxon>
        <taxon>Actinomycetota</taxon>
        <taxon>Actinomycetes</taxon>
        <taxon>Kitasatosporales</taxon>
        <taxon>Streptomycetaceae</taxon>
        <taxon>Streptomyces</taxon>
        <taxon>Streptomyces violaceusniger group</taxon>
    </lineage>
</organism>
<evidence type="ECO:0000256" key="3">
    <source>
        <dbReference type="ARBA" id="ARBA00023163"/>
    </source>
</evidence>
<dbReference type="EMBL" id="QYCY01000004">
    <property type="protein sequence ID" value="RLV71703.1"/>
    <property type="molecule type" value="Genomic_DNA"/>
</dbReference>
<sequence length="320" mass="35375">MLRLCFTTEDLMHVTFADEPAPMVELTLAIAALQRPDPLFTLWRQRTLHALPRSARPLLELVPATAKGPLFLDPLSQGFDDGLDQVLSASTPFVRTELHRVHAVDRRPLPWTRLLADRDREAWQILEHSVRSARAGVLDRSWERIRAGFDAERAWRVQLLAAQGIRATLAGLTPEGRWQGTTLEFDSTDNVEITLDGHGITLLPSVFWTGRPLVGRYAQSTFLVYPAVTPLPLLNDPTANALATLLGGTRAAILEQLTRPRTTTDLARQLDLAKSSVSEHTKTLRAARLTTAHRDGKTVWHSCTPLGLGLLTGSPSTTKS</sequence>
<evidence type="ECO:0000313" key="5">
    <source>
        <dbReference type="EMBL" id="RLV71703.1"/>
    </source>
</evidence>
<comment type="caution">
    <text evidence="5">The sequence shown here is derived from an EMBL/GenBank/DDBJ whole genome shotgun (WGS) entry which is preliminary data.</text>
</comment>
<protein>
    <recommendedName>
        <fullName evidence="4">HTH arsR-type domain-containing protein</fullName>
    </recommendedName>
</protein>
<accession>A0A3L8QX10</accession>
<dbReference type="PANTHER" id="PTHR43132">
    <property type="entry name" value="ARSENICAL RESISTANCE OPERON REPRESSOR ARSR-RELATED"/>
    <property type="match status" value="1"/>
</dbReference>
<dbReference type="AlphaFoldDB" id="A0A3L8QX10"/>
<reference evidence="5 6" key="1">
    <citation type="journal article" date="2018" name="J. Biol. Chem.">
        <title>Discovery of the actinoplanic acid pathway in Streptomyces rapamycinicus reveals a genetically conserved synergism with rapamycin.</title>
        <authorList>
            <person name="Mrak P."/>
            <person name="Krastel P."/>
            <person name="Pivk Lukancic P."/>
            <person name="Tao J."/>
            <person name="Pistorius D."/>
            <person name="Moore C.M."/>
        </authorList>
    </citation>
    <scope>NUCLEOTIDE SEQUENCE [LARGE SCALE GENOMIC DNA]</scope>
    <source>
        <strain evidence="5 6">NRRL 5491</strain>
    </source>
</reference>
<proteinExistence type="predicted"/>
<dbReference type="PROSITE" id="PS50987">
    <property type="entry name" value="HTH_ARSR_2"/>
    <property type="match status" value="1"/>
</dbReference>
<evidence type="ECO:0000256" key="2">
    <source>
        <dbReference type="ARBA" id="ARBA00023125"/>
    </source>
</evidence>
<dbReference type="SMART" id="SM00418">
    <property type="entry name" value="HTH_ARSR"/>
    <property type="match status" value="1"/>
</dbReference>
<dbReference type="InterPro" id="IPR001845">
    <property type="entry name" value="HTH_ArsR_DNA-bd_dom"/>
</dbReference>
<keyword evidence="3" id="KW-0804">Transcription</keyword>
<dbReference type="InterPro" id="IPR036390">
    <property type="entry name" value="WH_DNA-bd_sf"/>
</dbReference>
<keyword evidence="1" id="KW-0805">Transcription regulation</keyword>
<dbReference type="InterPro" id="IPR011991">
    <property type="entry name" value="ArsR-like_HTH"/>
</dbReference>
<dbReference type="GO" id="GO:0003700">
    <property type="term" value="F:DNA-binding transcription factor activity"/>
    <property type="evidence" value="ECO:0007669"/>
    <property type="project" value="InterPro"/>
</dbReference>
<evidence type="ECO:0000256" key="1">
    <source>
        <dbReference type="ARBA" id="ARBA00023015"/>
    </source>
</evidence>
<keyword evidence="2" id="KW-0238">DNA-binding</keyword>
<dbReference type="Gene3D" id="1.10.10.10">
    <property type="entry name" value="Winged helix-like DNA-binding domain superfamily/Winged helix DNA-binding domain"/>
    <property type="match status" value="1"/>
</dbReference>
<name>A0A3L8QX10_STRRN</name>
<dbReference type="SUPFAM" id="SSF46785">
    <property type="entry name" value="Winged helix' DNA-binding domain"/>
    <property type="match status" value="1"/>
</dbReference>
<dbReference type="Pfam" id="PF01022">
    <property type="entry name" value="HTH_5"/>
    <property type="match status" value="1"/>
</dbReference>
<feature type="domain" description="HTH arsR-type" evidence="4">
    <location>
        <begin position="219"/>
        <end position="320"/>
    </location>
</feature>
<gene>
    <name evidence="5" type="ORF">D3C57_144290</name>
</gene>
<dbReference type="STRING" id="1343740.M271_50485"/>
<dbReference type="Proteomes" id="UP000281594">
    <property type="component" value="Unassembled WGS sequence"/>
</dbReference>
<dbReference type="PANTHER" id="PTHR43132:SF8">
    <property type="entry name" value="HTH-TYPE TRANSCRIPTIONAL REGULATOR KMTR"/>
    <property type="match status" value="1"/>
</dbReference>
<dbReference type="CDD" id="cd00090">
    <property type="entry name" value="HTH_ARSR"/>
    <property type="match status" value="1"/>
</dbReference>
<evidence type="ECO:0000313" key="6">
    <source>
        <dbReference type="Proteomes" id="UP000281594"/>
    </source>
</evidence>
<evidence type="ECO:0000259" key="4">
    <source>
        <dbReference type="PROSITE" id="PS50987"/>
    </source>
</evidence>
<dbReference type="InterPro" id="IPR036388">
    <property type="entry name" value="WH-like_DNA-bd_sf"/>
</dbReference>